<dbReference type="InterPro" id="IPR044068">
    <property type="entry name" value="CB"/>
</dbReference>
<dbReference type="OrthoDB" id="9785687at2"/>
<evidence type="ECO:0000313" key="10">
    <source>
        <dbReference type="Proteomes" id="UP000006919"/>
    </source>
</evidence>
<dbReference type="PANTHER" id="PTHR30349:SF64">
    <property type="entry name" value="PROPHAGE INTEGRASE INTD-RELATED"/>
    <property type="match status" value="1"/>
</dbReference>
<evidence type="ECO:0000256" key="1">
    <source>
        <dbReference type="ARBA" id="ARBA00003283"/>
    </source>
</evidence>
<dbReference type="InterPro" id="IPR050090">
    <property type="entry name" value="Tyrosine_recombinase_XerCD"/>
</dbReference>
<evidence type="ECO:0008006" key="11">
    <source>
        <dbReference type="Google" id="ProtNLM"/>
    </source>
</evidence>
<proteinExistence type="inferred from homology"/>
<dbReference type="PROSITE" id="PS51900">
    <property type="entry name" value="CB"/>
    <property type="match status" value="1"/>
</dbReference>
<evidence type="ECO:0000256" key="3">
    <source>
        <dbReference type="ARBA" id="ARBA00022908"/>
    </source>
</evidence>
<name>E6UKQ6_RUMA7</name>
<dbReference type="InterPro" id="IPR011010">
    <property type="entry name" value="DNA_brk_join_enz"/>
</dbReference>
<dbReference type="GO" id="GO:0015074">
    <property type="term" value="P:DNA integration"/>
    <property type="evidence" value="ECO:0007669"/>
    <property type="project" value="UniProtKB-KW"/>
</dbReference>
<dbReference type="Gene3D" id="1.10.150.130">
    <property type="match status" value="1"/>
</dbReference>
<keyword evidence="5" id="KW-0233">DNA recombination</keyword>
<feature type="domain" description="Core-binding (CB)" evidence="8">
    <location>
        <begin position="13"/>
        <end position="99"/>
    </location>
</feature>
<sequence>MSIVKEQILVNDMTVSDLFEEWLASKTIRSDTANNYRIKYRRYLERILGGIKVNDITAEKWKELETEISNGTDSRGDSLTLTGIRSLFQMLRSIFTYGTKNYGLNYPMGETNLPEDRYTSETVFSPHEVEILRKSVKPYKPDHLGIMLCIYTGIQLGELCGAKWGDFDTDERVLRIRRSLAREHDKENDNKTVLRLTEYGNERTARNLHIPDWINDQLILLKRIHDDNEMFIPGKSGRCEPVIFVSYSYTGFLDKAGVKYRSFTATRNTYIKVSVENGMSSEELSLLLGDPSEEYTRKKYYDKVK</sequence>
<accession>E6UKQ6</accession>
<dbReference type="InterPro" id="IPR004107">
    <property type="entry name" value="Integrase_SAM-like_N"/>
</dbReference>
<comment type="function">
    <text evidence="1">Site-specific tyrosine recombinase, which acts by catalyzing the cutting and rejoining of the recombining DNA molecules.</text>
</comment>
<dbReference type="RefSeq" id="WP_013483793.1">
    <property type="nucleotide sequence ID" value="NC_014825.1"/>
</dbReference>
<feature type="domain" description="Tyr recombinase" evidence="7">
    <location>
        <begin position="119"/>
        <end position="305"/>
    </location>
</feature>
<evidence type="ECO:0000259" key="7">
    <source>
        <dbReference type="PROSITE" id="PS51898"/>
    </source>
</evidence>
<geneLocation type="plasmid" evidence="9 10">
    <name>pRUMAL02</name>
</geneLocation>
<evidence type="ECO:0000256" key="4">
    <source>
        <dbReference type="ARBA" id="ARBA00023125"/>
    </source>
</evidence>
<dbReference type="InterPro" id="IPR010998">
    <property type="entry name" value="Integrase_recombinase_N"/>
</dbReference>
<protein>
    <recommendedName>
        <fullName evidence="11">Site-specific recombinase XerD</fullName>
    </recommendedName>
</protein>
<dbReference type="KEGG" id="ral:Rumal_3822"/>
<dbReference type="HOGENOM" id="CLU_027562_17_1_9"/>
<dbReference type="InterPro" id="IPR002104">
    <property type="entry name" value="Integrase_catalytic"/>
</dbReference>
<comment type="similarity">
    <text evidence="2">Belongs to the 'phage' integrase family.</text>
</comment>
<dbReference type="AlphaFoldDB" id="E6UKQ6"/>
<dbReference type="Gene3D" id="1.10.443.10">
    <property type="entry name" value="Intergrase catalytic core"/>
    <property type="match status" value="1"/>
</dbReference>
<dbReference type="GO" id="GO:0003677">
    <property type="term" value="F:DNA binding"/>
    <property type="evidence" value="ECO:0007669"/>
    <property type="project" value="UniProtKB-UniRule"/>
</dbReference>
<dbReference type="Proteomes" id="UP000006919">
    <property type="component" value="Plasmid pRUMAL02"/>
</dbReference>
<keyword evidence="4 6" id="KW-0238">DNA-binding</keyword>
<dbReference type="Pfam" id="PF14659">
    <property type="entry name" value="Phage_int_SAM_3"/>
    <property type="match status" value="1"/>
</dbReference>
<gene>
    <name evidence="9" type="ordered locus">Rumal_3822</name>
</gene>
<dbReference type="SUPFAM" id="SSF56349">
    <property type="entry name" value="DNA breaking-rejoining enzymes"/>
    <property type="match status" value="1"/>
</dbReference>
<dbReference type="PROSITE" id="PS51898">
    <property type="entry name" value="TYR_RECOMBINASE"/>
    <property type="match status" value="1"/>
</dbReference>
<evidence type="ECO:0000256" key="2">
    <source>
        <dbReference type="ARBA" id="ARBA00008857"/>
    </source>
</evidence>
<keyword evidence="9" id="KW-0614">Plasmid</keyword>
<keyword evidence="3" id="KW-0229">DNA integration</keyword>
<dbReference type="InterPro" id="IPR013762">
    <property type="entry name" value="Integrase-like_cat_sf"/>
</dbReference>
<dbReference type="PANTHER" id="PTHR30349">
    <property type="entry name" value="PHAGE INTEGRASE-RELATED"/>
    <property type="match status" value="1"/>
</dbReference>
<dbReference type="GO" id="GO:0006310">
    <property type="term" value="P:DNA recombination"/>
    <property type="evidence" value="ECO:0007669"/>
    <property type="project" value="UniProtKB-KW"/>
</dbReference>
<dbReference type="EMBL" id="CP002405">
    <property type="protein sequence ID" value="ADU24252.1"/>
    <property type="molecule type" value="Genomic_DNA"/>
</dbReference>
<evidence type="ECO:0000313" key="9">
    <source>
        <dbReference type="EMBL" id="ADU24252.1"/>
    </source>
</evidence>
<reference evidence="10" key="1">
    <citation type="journal article" date="2011" name="J. Bacteriol.">
        <title>Complete genome of the cellulolytic ruminal bacterium Ruminococcus albus 7.</title>
        <authorList>
            <person name="Suen G."/>
            <person name="Stevenson D.M."/>
            <person name="Bruce D.C."/>
            <person name="Chertkov O."/>
            <person name="Copeland A."/>
            <person name="Cheng J.F."/>
            <person name="Detter C."/>
            <person name="Detter J.C."/>
            <person name="Goodwin L.A."/>
            <person name="Han C.S."/>
            <person name="Hauser L.J."/>
            <person name="Ivanova N.N."/>
            <person name="Kyrpides N.C."/>
            <person name="Land M.L."/>
            <person name="Lapidus A."/>
            <person name="Lucas S."/>
            <person name="Ovchinnikova G."/>
            <person name="Pitluck S."/>
            <person name="Tapia R."/>
            <person name="Woyke T."/>
            <person name="Boyum J."/>
            <person name="Mead D."/>
            <person name="Weimer P.J."/>
        </authorList>
    </citation>
    <scope>NUCLEOTIDE SEQUENCE [LARGE SCALE GENOMIC DNA]</scope>
    <source>
        <strain evidence="10">ATCC 27210 / DSM 20455 / JCM 14654 / NCDO 2250 / 7</strain>
        <plasmid evidence="10">pRUMAL02</plasmid>
    </source>
</reference>
<evidence type="ECO:0000256" key="6">
    <source>
        <dbReference type="PROSITE-ProRule" id="PRU01248"/>
    </source>
</evidence>
<evidence type="ECO:0000259" key="8">
    <source>
        <dbReference type="PROSITE" id="PS51900"/>
    </source>
</evidence>
<evidence type="ECO:0000256" key="5">
    <source>
        <dbReference type="ARBA" id="ARBA00023172"/>
    </source>
</evidence>
<organism evidence="9 10">
    <name type="scientific">Ruminococcus albus (strain ATCC 27210 / DSM 20455 / JCM 14654 / NCDO 2250 / 7)</name>
    <dbReference type="NCBI Taxonomy" id="697329"/>
    <lineage>
        <taxon>Bacteria</taxon>
        <taxon>Bacillati</taxon>
        <taxon>Bacillota</taxon>
        <taxon>Clostridia</taxon>
        <taxon>Eubacteriales</taxon>
        <taxon>Oscillospiraceae</taxon>
        <taxon>Ruminococcus</taxon>
    </lineage>
</organism>